<feature type="region of interest" description="Disordered" evidence="1">
    <location>
        <begin position="74"/>
        <end position="101"/>
    </location>
</feature>
<reference evidence="3 4" key="1">
    <citation type="submission" date="2016-03" db="EMBL/GenBank/DDBJ databases">
        <authorList>
            <person name="Ploux O."/>
        </authorList>
    </citation>
    <scope>NUCLEOTIDE SEQUENCE [LARGE SCALE GENOMIC DNA]</scope>
    <source>
        <strain evidence="3 4">URUG2</strain>
    </source>
</reference>
<name>A0A2D3UR74_9PEZI</name>
<gene>
    <name evidence="3" type="ORF">RCC_04266</name>
</gene>
<accession>A0A2D3UR74</accession>
<keyword evidence="2" id="KW-0812">Transmembrane</keyword>
<dbReference type="EMBL" id="FJUY01000005">
    <property type="protein sequence ID" value="CZT18421.1"/>
    <property type="molecule type" value="Genomic_DNA"/>
</dbReference>
<evidence type="ECO:0000256" key="2">
    <source>
        <dbReference type="SAM" id="Phobius"/>
    </source>
</evidence>
<dbReference type="OrthoDB" id="3825042at2759"/>
<feature type="transmembrane region" description="Helical" evidence="2">
    <location>
        <begin position="47"/>
        <end position="67"/>
    </location>
</feature>
<dbReference type="RefSeq" id="XP_023625311.1">
    <property type="nucleotide sequence ID" value="XM_023769543.1"/>
</dbReference>
<dbReference type="GeneID" id="35599442"/>
<keyword evidence="4" id="KW-1185">Reference proteome</keyword>
<dbReference type="AlphaFoldDB" id="A0A2D3UR74"/>
<evidence type="ECO:0000256" key="1">
    <source>
        <dbReference type="SAM" id="MobiDB-lite"/>
    </source>
</evidence>
<sequence>MHLPHRRVGFPHYPALSRQFSQSSALKSSTPVSRPPPRPRASNRSKLPLLPLVAIFILGSGSFYYLAKSRVGQTHQTYTAGDPAPPKKEDWPGRRRAPTEQ</sequence>
<keyword evidence="2" id="KW-1133">Transmembrane helix</keyword>
<protein>
    <submittedName>
        <fullName evidence="3">Uncharacterized protein</fullName>
    </submittedName>
</protein>
<evidence type="ECO:0000313" key="4">
    <source>
        <dbReference type="Proteomes" id="UP000225277"/>
    </source>
</evidence>
<feature type="region of interest" description="Disordered" evidence="1">
    <location>
        <begin position="19"/>
        <end position="45"/>
    </location>
</feature>
<proteinExistence type="predicted"/>
<dbReference type="Proteomes" id="UP000225277">
    <property type="component" value="Unassembled WGS sequence"/>
</dbReference>
<keyword evidence="2" id="KW-0472">Membrane</keyword>
<feature type="compositionally biased region" description="Basic and acidic residues" evidence="1">
    <location>
        <begin position="85"/>
        <end position="101"/>
    </location>
</feature>
<organism evidence="3 4">
    <name type="scientific">Ramularia collo-cygni</name>
    <dbReference type="NCBI Taxonomy" id="112498"/>
    <lineage>
        <taxon>Eukaryota</taxon>
        <taxon>Fungi</taxon>
        <taxon>Dikarya</taxon>
        <taxon>Ascomycota</taxon>
        <taxon>Pezizomycotina</taxon>
        <taxon>Dothideomycetes</taxon>
        <taxon>Dothideomycetidae</taxon>
        <taxon>Mycosphaerellales</taxon>
        <taxon>Mycosphaerellaceae</taxon>
        <taxon>Ramularia</taxon>
    </lineage>
</organism>
<evidence type="ECO:0000313" key="3">
    <source>
        <dbReference type="EMBL" id="CZT18421.1"/>
    </source>
</evidence>